<organism evidence="2 3">
    <name type="scientific">Ascodesmis nigricans</name>
    <dbReference type="NCBI Taxonomy" id="341454"/>
    <lineage>
        <taxon>Eukaryota</taxon>
        <taxon>Fungi</taxon>
        <taxon>Dikarya</taxon>
        <taxon>Ascomycota</taxon>
        <taxon>Pezizomycotina</taxon>
        <taxon>Pezizomycetes</taxon>
        <taxon>Pezizales</taxon>
        <taxon>Ascodesmidaceae</taxon>
        <taxon>Ascodesmis</taxon>
    </lineage>
</organism>
<protein>
    <submittedName>
        <fullName evidence="2">Uncharacterized protein</fullName>
    </submittedName>
</protein>
<feature type="compositionally biased region" description="Polar residues" evidence="1">
    <location>
        <begin position="10"/>
        <end position="21"/>
    </location>
</feature>
<dbReference type="AlphaFoldDB" id="A0A4S2N0G8"/>
<feature type="region of interest" description="Disordered" evidence="1">
    <location>
        <begin position="1"/>
        <end position="55"/>
    </location>
</feature>
<evidence type="ECO:0000313" key="3">
    <source>
        <dbReference type="Proteomes" id="UP000298138"/>
    </source>
</evidence>
<reference evidence="2 3" key="1">
    <citation type="submission" date="2019-04" db="EMBL/GenBank/DDBJ databases">
        <title>Comparative genomics and transcriptomics to analyze fruiting body development in filamentous ascomycetes.</title>
        <authorList>
            <consortium name="DOE Joint Genome Institute"/>
            <person name="Lutkenhaus R."/>
            <person name="Traeger S."/>
            <person name="Breuer J."/>
            <person name="Kuo A."/>
            <person name="Lipzen A."/>
            <person name="Pangilinan J."/>
            <person name="Dilworth D."/>
            <person name="Sandor L."/>
            <person name="Poggeler S."/>
            <person name="Barry K."/>
            <person name="Grigoriev I.V."/>
            <person name="Nowrousian M."/>
        </authorList>
    </citation>
    <scope>NUCLEOTIDE SEQUENCE [LARGE SCALE GENOMIC DNA]</scope>
    <source>
        <strain evidence="2 3">CBS 389.68</strain>
    </source>
</reference>
<dbReference type="EMBL" id="ML220115">
    <property type="protein sequence ID" value="TGZ82453.1"/>
    <property type="molecule type" value="Genomic_DNA"/>
</dbReference>
<evidence type="ECO:0000256" key="1">
    <source>
        <dbReference type="SAM" id="MobiDB-lite"/>
    </source>
</evidence>
<evidence type="ECO:0000313" key="2">
    <source>
        <dbReference type="EMBL" id="TGZ82453.1"/>
    </source>
</evidence>
<gene>
    <name evidence="2" type="ORF">EX30DRAFT_185914</name>
</gene>
<dbReference type="InParanoid" id="A0A4S2N0G8"/>
<keyword evidence="3" id="KW-1185">Reference proteome</keyword>
<feature type="compositionally biased region" description="Polar residues" evidence="1">
    <location>
        <begin position="34"/>
        <end position="44"/>
    </location>
</feature>
<accession>A0A4S2N0G8</accession>
<dbReference type="Proteomes" id="UP000298138">
    <property type="component" value="Unassembled WGS sequence"/>
</dbReference>
<sequence length="116" mass="12899">MHGADPRQRICSQPSSKQATQPERPLPAFCHRTVPSSSSKTSWQPLPPPIPHYESSPRPPRLLALALLHSPHPPPAFQSPCLAGYDVLHGVPSLCECDQPNYQLFQPPQKKKRSHT</sequence>
<proteinExistence type="predicted"/>
<name>A0A4S2N0G8_9PEZI</name>